<dbReference type="EMBL" id="OU015567">
    <property type="protein sequence ID" value="CAG5111518.1"/>
    <property type="molecule type" value="Genomic_DNA"/>
</dbReference>
<evidence type="ECO:0000313" key="7">
    <source>
        <dbReference type="EMBL" id="CAG5111518.1"/>
    </source>
</evidence>
<keyword evidence="6" id="KW-0812">Transmembrane</keyword>
<evidence type="ECO:0000256" key="3">
    <source>
        <dbReference type="ARBA" id="ARBA00022679"/>
    </source>
</evidence>
<feature type="transmembrane region" description="Helical" evidence="6">
    <location>
        <begin position="179"/>
        <end position="199"/>
    </location>
</feature>
<protein>
    <submittedName>
        <fullName evidence="7">Oidioi.mRNA.OKI2018_I69.chr2.g5820.t1.cds</fullName>
    </submittedName>
</protein>
<feature type="transmembrane region" description="Helical" evidence="6">
    <location>
        <begin position="345"/>
        <end position="371"/>
    </location>
</feature>
<feature type="transmembrane region" description="Helical" evidence="6">
    <location>
        <begin position="219"/>
        <end position="241"/>
    </location>
</feature>
<feature type="transmembrane region" description="Helical" evidence="6">
    <location>
        <begin position="46"/>
        <end position="67"/>
    </location>
</feature>
<comment type="similarity">
    <text evidence="2 5">Belongs to the CDP-alcohol phosphatidyltransferase class-I family.</text>
</comment>
<sequence length="382" mass="43190">MGFAYITPEQLEGFDGYKYSSKDTSPLSNYVMHPFWNATVKLFPRWIAPNLLTLTGFLFLVSQTLLFSHVDPMFLKGGIHNEIDSWVWFYGAFAHFMAHTLDGIDGKQARRTGSSGPLGELFDHGLDAWSTSLFVLNIYTAVGDLFTSNDRMIILWLSMFNFMCSHWEKYNTGLLYLPWAYDVSMVTFFGIYIISGFIGTKFLGAPIVGSMTIISMFKVIFYLGTIFSVLMCIRNVLFVWRKGTCKQKTLYECFRPWASLLIAAVLILPWAYNLTNYDIIGQCPRLVLGFSGIIFANIACRLIVCQMSNTRAEIITPLFVPLLAGIASTSLVLPMVYLARPIWTITFGICLVMHIHYGCGVVHALATYLNIRVFKIIPTKTD</sequence>
<dbReference type="InterPro" id="IPR014472">
    <property type="entry name" value="CHOPT"/>
</dbReference>
<organism evidence="7 8">
    <name type="scientific">Oikopleura dioica</name>
    <name type="common">Tunicate</name>
    <dbReference type="NCBI Taxonomy" id="34765"/>
    <lineage>
        <taxon>Eukaryota</taxon>
        <taxon>Metazoa</taxon>
        <taxon>Chordata</taxon>
        <taxon>Tunicata</taxon>
        <taxon>Appendicularia</taxon>
        <taxon>Copelata</taxon>
        <taxon>Oikopleuridae</taxon>
        <taxon>Oikopleura</taxon>
    </lineage>
</organism>
<accession>A0ABN7TAK2</accession>
<dbReference type="PIRSF" id="PIRSF015665">
    <property type="entry name" value="CHOPT"/>
    <property type="match status" value="1"/>
</dbReference>
<dbReference type="InterPro" id="IPR048254">
    <property type="entry name" value="CDP_ALCOHOL_P_TRANSF_CS"/>
</dbReference>
<feature type="transmembrane region" description="Helical" evidence="6">
    <location>
        <begin position="284"/>
        <end position="304"/>
    </location>
</feature>
<evidence type="ECO:0000256" key="5">
    <source>
        <dbReference type="RuleBase" id="RU003750"/>
    </source>
</evidence>
<comment type="subcellular location">
    <subcellularLocation>
        <location evidence="1">Membrane</location>
    </subcellularLocation>
</comment>
<evidence type="ECO:0000256" key="1">
    <source>
        <dbReference type="ARBA" id="ARBA00004370"/>
    </source>
</evidence>
<feature type="transmembrane region" description="Helical" evidence="6">
    <location>
        <begin position="316"/>
        <end position="339"/>
    </location>
</feature>
<dbReference type="Gene3D" id="1.20.120.1760">
    <property type="match status" value="1"/>
</dbReference>
<evidence type="ECO:0000256" key="2">
    <source>
        <dbReference type="ARBA" id="ARBA00010441"/>
    </source>
</evidence>
<dbReference type="PANTHER" id="PTHR10414">
    <property type="entry name" value="ETHANOLAMINEPHOSPHOTRANSFERASE"/>
    <property type="match status" value="1"/>
</dbReference>
<keyword evidence="6" id="KW-1133">Transmembrane helix</keyword>
<dbReference type="InterPro" id="IPR000462">
    <property type="entry name" value="CDP-OH_P_trans"/>
</dbReference>
<name>A0ABN7TAK2_OIKDI</name>
<keyword evidence="3 5" id="KW-0808">Transferase</keyword>
<evidence type="ECO:0000256" key="4">
    <source>
        <dbReference type="ARBA" id="ARBA00023136"/>
    </source>
</evidence>
<reference evidence="7 8" key="1">
    <citation type="submission" date="2021-04" db="EMBL/GenBank/DDBJ databases">
        <authorList>
            <person name="Bliznina A."/>
        </authorList>
    </citation>
    <scope>NUCLEOTIDE SEQUENCE [LARGE SCALE GENOMIC DNA]</scope>
</reference>
<keyword evidence="4 6" id="KW-0472">Membrane</keyword>
<feature type="transmembrane region" description="Helical" evidence="6">
    <location>
        <begin position="253"/>
        <end position="272"/>
    </location>
</feature>
<dbReference type="PANTHER" id="PTHR10414:SF71">
    <property type="entry name" value="FI05338P"/>
    <property type="match status" value="1"/>
</dbReference>
<evidence type="ECO:0000313" key="8">
    <source>
        <dbReference type="Proteomes" id="UP001158576"/>
    </source>
</evidence>
<dbReference type="Pfam" id="PF01066">
    <property type="entry name" value="CDP-OH_P_transf"/>
    <property type="match status" value="1"/>
</dbReference>
<dbReference type="Proteomes" id="UP001158576">
    <property type="component" value="Chromosome 2"/>
</dbReference>
<proteinExistence type="inferred from homology"/>
<dbReference type="PROSITE" id="PS00379">
    <property type="entry name" value="CDP_ALCOHOL_P_TRANSF"/>
    <property type="match status" value="1"/>
</dbReference>
<keyword evidence="8" id="KW-1185">Reference proteome</keyword>
<evidence type="ECO:0000256" key="6">
    <source>
        <dbReference type="SAM" id="Phobius"/>
    </source>
</evidence>
<dbReference type="InterPro" id="IPR043130">
    <property type="entry name" value="CDP-OH_PTrfase_TM_dom"/>
</dbReference>
<gene>
    <name evidence="7" type="ORF">OKIOD_LOCUS14585</name>
</gene>